<evidence type="ECO:0000256" key="1">
    <source>
        <dbReference type="SAM" id="MobiDB-lite"/>
    </source>
</evidence>
<gene>
    <name evidence="2" type="ORF">SAMN04489832_5935</name>
</gene>
<accession>A0A1N6AQA5</accession>
<proteinExistence type="predicted"/>
<dbReference type="RefSeq" id="WP_208869755.1">
    <property type="nucleotide sequence ID" value="NZ_FSQT01000002.1"/>
</dbReference>
<dbReference type="EMBL" id="FSQT01000002">
    <property type="protein sequence ID" value="SIN36209.1"/>
    <property type="molecule type" value="Genomic_DNA"/>
</dbReference>
<evidence type="ECO:0000313" key="3">
    <source>
        <dbReference type="Proteomes" id="UP000185124"/>
    </source>
</evidence>
<dbReference type="STRING" id="709881.SAMN04489832_5935"/>
<sequence>MASEAPDYFQPEGGLVVTHLLIVRDVDRSPGRATSMSSPSPVQNSRTPI</sequence>
<feature type="region of interest" description="Disordered" evidence="1">
    <location>
        <begin position="28"/>
        <end position="49"/>
    </location>
</feature>
<dbReference type="AlphaFoldDB" id="A0A1N6AQA5"/>
<protein>
    <submittedName>
        <fullName evidence="2">Uncharacterized protein</fullName>
    </submittedName>
</protein>
<reference evidence="3" key="1">
    <citation type="submission" date="2016-12" db="EMBL/GenBank/DDBJ databases">
        <authorList>
            <person name="Varghese N."/>
            <person name="Submissions S."/>
        </authorList>
    </citation>
    <scope>NUCLEOTIDE SEQUENCE [LARGE SCALE GENOMIC DNA]</scope>
    <source>
        <strain evidence="3">DSM 45599</strain>
    </source>
</reference>
<dbReference type="Proteomes" id="UP000185124">
    <property type="component" value="Unassembled WGS sequence"/>
</dbReference>
<feature type="compositionally biased region" description="Polar residues" evidence="1">
    <location>
        <begin position="32"/>
        <end position="49"/>
    </location>
</feature>
<evidence type="ECO:0000313" key="2">
    <source>
        <dbReference type="EMBL" id="SIN36209.1"/>
    </source>
</evidence>
<organism evidence="2 3">
    <name type="scientific">Micromonospora cremea</name>
    <dbReference type="NCBI Taxonomy" id="709881"/>
    <lineage>
        <taxon>Bacteria</taxon>
        <taxon>Bacillati</taxon>
        <taxon>Actinomycetota</taxon>
        <taxon>Actinomycetes</taxon>
        <taxon>Micromonosporales</taxon>
        <taxon>Micromonosporaceae</taxon>
        <taxon>Micromonospora</taxon>
    </lineage>
</organism>
<keyword evidence="3" id="KW-1185">Reference proteome</keyword>
<name>A0A1N6AQA5_9ACTN</name>